<keyword evidence="2" id="KW-0472">Membrane</keyword>
<feature type="transmembrane region" description="Helical" evidence="2">
    <location>
        <begin position="387"/>
        <end position="411"/>
    </location>
</feature>
<evidence type="ECO:0000256" key="1">
    <source>
        <dbReference type="SAM" id="MobiDB-lite"/>
    </source>
</evidence>
<name>A0A9N8HKV9_9STRA</name>
<feature type="transmembrane region" description="Helical" evidence="2">
    <location>
        <begin position="289"/>
        <end position="307"/>
    </location>
</feature>
<feature type="transmembrane region" description="Helical" evidence="2">
    <location>
        <begin position="246"/>
        <end position="268"/>
    </location>
</feature>
<evidence type="ECO:0000256" key="3">
    <source>
        <dbReference type="SAM" id="SignalP"/>
    </source>
</evidence>
<reference evidence="5" key="1">
    <citation type="submission" date="2020-06" db="EMBL/GenBank/DDBJ databases">
        <authorList>
            <consortium name="Plant Systems Biology data submission"/>
        </authorList>
    </citation>
    <scope>NUCLEOTIDE SEQUENCE</scope>
    <source>
        <strain evidence="5">D6</strain>
    </source>
</reference>
<dbReference type="AlphaFoldDB" id="A0A9N8HKV9"/>
<gene>
    <name evidence="5" type="ORF">SEMRO_763_G198900.1</name>
</gene>
<protein>
    <submittedName>
        <fullName evidence="5">Transmembrane protein 87A</fullName>
    </submittedName>
</protein>
<evidence type="ECO:0000313" key="5">
    <source>
        <dbReference type="EMBL" id="CAB9516145.1"/>
    </source>
</evidence>
<organism evidence="5 6">
    <name type="scientific">Seminavis robusta</name>
    <dbReference type="NCBI Taxonomy" id="568900"/>
    <lineage>
        <taxon>Eukaryota</taxon>
        <taxon>Sar</taxon>
        <taxon>Stramenopiles</taxon>
        <taxon>Ochrophyta</taxon>
        <taxon>Bacillariophyta</taxon>
        <taxon>Bacillariophyceae</taxon>
        <taxon>Bacillariophycidae</taxon>
        <taxon>Naviculales</taxon>
        <taxon>Naviculaceae</taxon>
        <taxon>Seminavis</taxon>
    </lineage>
</organism>
<proteinExistence type="predicted"/>
<keyword evidence="2" id="KW-1133">Transmembrane helix</keyword>
<keyword evidence="6" id="KW-1185">Reference proteome</keyword>
<dbReference type="EMBL" id="CAICTM010000762">
    <property type="protein sequence ID" value="CAB9516145.1"/>
    <property type="molecule type" value="Genomic_DNA"/>
</dbReference>
<feature type="chain" id="PRO_5040350754" evidence="3">
    <location>
        <begin position="28"/>
        <end position="541"/>
    </location>
</feature>
<evidence type="ECO:0000313" key="6">
    <source>
        <dbReference type="Proteomes" id="UP001153069"/>
    </source>
</evidence>
<feature type="region of interest" description="Disordered" evidence="1">
    <location>
        <begin position="518"/>
        <end position="541"/>
    </location>
</feature>
<keyword evidence="2 5" id="KW-0812">Transmembrane</keyword>
<feature type="transmembrane region" description="Helical" evidence="2">
    <location>
        <begin position="432"/>
        <end position="455"/>
    </location>
</feature>
<feature type="signal peptide" evidence="3">
    <location>
        <begin position="1"/>
        <end position="27"/>
    </location>
</feature>
<dbReference type="Pfam" id="PF06814">
    <property type="entry name" value="GOST_TM"/>
    <property type="match status" value="1"/>
</dbReference>
<comment type="caution">
    <text evidence="5">The sequence shown here is derived from an EMBL/GenBank/DDBJ whole genome shotgun (WGS) entry which is preliminary data.</text>
</comment>
<evidence type="ECO:0000256" key="2">
    <source>
        <dbReference type="SAM" id="Phobius"/>
    </source>
</evidence>
<evidence type="ECO:0000259" key="4">
    <source>
        <dbReference type="Pfam" id="PF06814"/>
    </source>
</evidence>
<feature type="transmembrane region" description="Helical" evidence="2">
    <location>
        <begin position="359"/>
        <end position="381"/>
    </location>
</feature>
<dbReference type="Proteomes" id="UP001153069">
    <property type="component" value="Unassembled WGS sequence"/>
</dbReference>
<sequence>MVVPRRFLPLFLSVLLWGSHVVDLVQAERNDTVSLATQTIQVGSVGGPIFGTIDGEGFMDFANVTWDWKAKNGSASPTLKIIGVATVVPGDQVNDDGTVTVTSKEKFLVEELGIGAFGATDGLYYGCCTQAAKDAGACTDQNNEAVFFDLYWNWSQWGSLILDPRRNEERSFHTRHFEILPPDSNLTSGDLAFGSVYQMNFETGGHLALVFGNCATEDINVTAINSESSMFPTSVAAVKISGNIEFVSFVSASTLPIYFALTAAHVILTLWYRRLMSQHADTRIRVEEWIFMALALSSVSITIRTVLYTCEAFGDDPYLVLQLVAASAKSIAHGVSRCVYLLVAMGIGVTSEHATQSAFAYISLWLGLYIPSKLIVDVAIIYESESIFLGLALNLFFTLNLLFMIWIPMSIRTTIALLRASNEPLKLQRYQWIWQIYLLAVCLAVAQIFVILFTPTTMEIIMTQEEQNDAIYLLILGMIAYLWRPNPSQQLYAYAMLGTDGEMPASMDLELTTTQYDDIQDINDRPSPPMDDPPGTGRPID</sequence>
<dbReference type="InterPro" id="IPR053937">
    <property type="entry name" value="GOST_TM"/>
</dbReference>
<keyword evidence="3" id="KW-0732">Signal</keyword>
<accession>A0A9N8HKV9</accession>
<feature type="domain" description="GOST seven transmembrane" evidence="4">
    <location>
        <begin position="255"/>
        <end position="486"/>
    </location>
</feature>